<keyword evidence="4" id="KW-1185">Reference proteome</keyword>
<evidence type="ECO:0000259" key="2">
    <source>
        <dbReference type="PROSITE" id="PS51782"/>
    </source>
</evidence>
<organism evidence="3 4">
    <name type="scientific">Streptomyces flavochromogenes</name>
    <dbReference type="NCBI Taxonomy" id="68199"/>
    <lineage>
        <taxon>Bacteria</taxon>
        <taxon>Bacillati</taxon>
        <taxon>Actinomycetota</taxon>
        <taxon>Actinomycetes</taxon>
        <taxon>Kitasatosporales</taxon>
        <taxon>Streptomycetaceae</taxon>
        <taxon>Streptomyces</taxon>
    </lineage>
</organism>
<dbReference type="SUPFAM" id="SSF47090">
    <property type="entry name" value="PGBD-like"/>
    <property type="match status" value="1"/>
</dbReference>
<protein>
    <submittedName>
        <fullName evidence="3">LysM peptidoglycan-binding domain-containing protein</fullName>
    </submittedName>
</protein>
<dbReference type="InterPro" id="IPR018392">
    <property type="entry name" value="LysM"/>
</dbReference>
<comment type="caution">
    <text evidence="3">The sequence shown here is derived from an EMBL/GenBank/DDBJ whole genome shotgun (WGS) entry which is preliminary data.</text>
</comment>
<dbReference type="InterPro" id="IPR036365">
    <property type="entry name" value="PGBD-like_sf"/>
</dbReference>
<dbReference type="Proteomes" id="UP001602370">
    <property type="component" value="Unassembled WGS sequence"/>
</dbReference>
<gene>
    <name evidence="3" type="ORF">ACFY8C_39980</name>
</gene>
<dbReference type="InterPro" id="IPR036779">
    <property type="entry name" value="LysM_dom_sf"/>
</dbReference>
<dbReference type="Gene3D" id="1.10.101.10">
    <property type="entry name" value="PGBD-like superfamily/PGBD"/>
    <property type="match status" value="1"/>
</dbReference>
<dbReference type="NCBIfam" id="NF047832">
    <property type="entry name" value="caspase_w_EACC1"/>
    <property type="match status" value="1"/>
</dbReference>
<dbReference type="Pfam" id="PF00656">
    <property type="entry name" value="Peptidase_C14"/>
    <property type="match status" value="1"/>
</dbReference>
<dbReference type="PROSITE" id="PS51782">
    <property type="entry name" value="LYSM"/>
    <property type="match status" value="1"/>
</dbReference>
<dbReference type="SUPFAM" id="SSF54106">
    <property type="entry name" value="LysM domain"/>
    <property type="match status" value="1"/>
</dbReference>
<dbReference type="SUPFAM" id="SSF52129">
    <property type="entry name" value="Caspase-like"/>
    <property type="match status" value="1"/>
</dbReference>
<evidence type="ECO:0000313" key="4">
    <source>
        <dbReference type="Proteomes" id="UP001602370"/>
    </source>
</evidence>
<name>A0ABW6Y457_9ACTN</name>
<dbReference type="Gene3D" id="3.10.350.10">
    <property type="entry name" value="LysM domain"/>
    <property type="match status" value="1"/>
</dbReference>
<evidence type="ECO:0000256" key="1">
    <source>
        <dbReference type="SAM" id="MobiDB-lite"/>
    </source>
</evidence>
<dbReference type="InterPro" id="IPR011600">
    <property type="entry name" value="Pept_C14_caspase"/>
</dbReference>
<dbReference type="SMART" id="SM00257">
    <property type="entry name" value="LysM"/>
    <property type="match status" value="1"/>
</dbReference>
<dbReference type="CDD" id="cd00118">
    <property type="entry name" value="LysM"/>
    <property type="match status" value="1"/>
</dbReference>
<dbReference type="EMBL" id="JBIBDZ010000029">
    <property type="protein sequence ID" value="MFF5924409.1"/>
    <property type="molecule type" value="Genomic_DNA"/>
</dbReference>
<dbReference type="Pfam" id="PF01471">
    <property type="entry name" value="PG_binding_1"/>
    <property type="match status" value="1"/>
</dbReference>
<dbReference type="InterPro" id="IPR029030">
    <property type="entry name" value="Caspase-like_dom_sf"/>
</dbReference>
<feature type="region of interest" description="Disordered" evidence="1">
    <location>
        <begin position="939"/>
        <end position="961"/>
    </location>
</feature>
<dbReference type="Gene3D" id="3.40.50.1460">
    <property type="match status" value="1"/>
</dbReference>
<sequence length="961" mass="104942">MHDPAPASRAVLVGASGFTTLDDLPAVRANVPALKSLLGDLVLHLDAGHCRTLVDPASPRQVSVAVRAAAQEATGTLLVYYAGHGLIDPGTGLLHLAVPDSDRDSVFDTTVPYDWIKRSIATSRAARRIVILDCCYSARAFGVQSESVAALAEIDGTYLMAAAAETAVALSPPDEPYTAFTGELLDLLRDGVASRSRFLDLDTVFDQLARRLQAKDRPRPQSLCRNSLGSWPFARNNAFQPPPEGFVAAPDIARALDAVRTVSVPVLAAQIGELSEHRPATATEMVHTALQHRPVADLALLFVALYQAGRQPHVEAALPALMASRSVQESADLLEQLLATPAEDAVITLLRLTAELKPAADTVHLATALIRIGLREHTTVLLSAFAVTRSLDDTLALTGLACRGELDELVEPVMHVLAERRPIADVIDLFQRLHNAPHPHHALALITAAARSRTATDTAEMITSLYRDGYQEIAEEIFRTGIGHRGPEHTGELIAALQKLRLTEAAALGRRLAIRNSTVSETILLITHLMAVGQHQHALAATLETARLRPGAEFVEITQALDVSPAHQHMPALLNEAARTSSPVDVAHLIQVLDEAGQSSDAEHVLWRTVRNRLPGDTGIMLDHLNANGSRFTDDLALRTLWRSHSPIDTAYLARALDTVLPAKTDLVCGIDDRSVADVAALVASLERLSAGIRTNRVLDAVVRDWEHHRQAHLVIALEERSLTGCARRLEQAARPSKDFVEKLAGLRGAQRETVWQALTFWWPRNGRPDRRQRTPSPHNHALYVVRDEDSVYGIAARYGVRWASIVEANDLSVPFLLTPGQQLRITFESEGNRFVPPPFPRKLLPERSHPRVRQLQAALKQSGYLSRWVVDSDYYGPATSEAVARFNREHRLAQGPSNGTDHVISHRGWDLLHRIAHGKLLLAQGLADGLDALPQQIPLGPTAADRQKPEKWFPARAGED</sequence>
<proteinExistence type="predicted"/>
<reference evidence="3 4" key="1">
    <citation type="submission" date="2024-10" db="EMBL/GenBank/DDBJ databases">
        <title>The Natural Products Discovery Center: Release of the First 8490 Sequenced Strains for Exploring Actinobacteria Biosynthetic Diversity.</title>
        <authorList>
            <person name="Kalkreuter E."/>
            <person name="Kautsar S.A."/>
            <person name="Yang D."/>
            <person name="Bader C.D."/>
            <person name="Teijaro C.N."/>
            <person name="Fluegel L."/>
            <person name="Davis C.M."/>
            <person name="Simpson J.R."/>
            <person name="Lauterbach L."/>
            <person name="Steele A.D."/>
            <person name="Gui C."/>
            <person name="Meng S."/>
            <person name="Li G."/>
            <person name="Viehrig K."/>
            <person name="Ye F."/>
            <person name="Su P."/>
            <person name="Kiefer A.F."/>
            <person name="Nichols A."/>
            <person name="Cepeda A.J."/>
            <person name="Yan W."/>
            <person name="Fan B."/>
            <person name="Jiang Y."/>
            <person name="Adhikari A."/>
            <person name="Zheng C.-J."/>
            <person name="Schuster L."/>
            <person name="Cowan T.M."/>
            <person name="Smanski M.J."/>
            <person name="Chevrette M.G."/>
            <person name="De Carvalho L.P.S."/>
            <person name="Shen B."/>
        </authorList>
    </citation>
    <scope>NUCLEOTIDE SEQUENCE [LARGE SCALE GENOMIC DNA]</scope>
    <source>
        <strain evidence="3 4">NPDC012605</strain>
    </source>
</reference>
<feature type="domain" description="LysM" evidence="2">
    <location>
        <begin position="782"/>
        <end position="826"/>
    </location>
</feature>
<evidence type="ECO:0000313" key="3">
    <source>
        <dbReference type="EMBL" id="MFF5924409.1"/>
    </source>
</evidence>
<dbReference type="RefSeq" id="WP_388312314.1">
    <property type="nucleotide sequence ID" value="NZ_JBIBDZ010000029.1"/>
</dbReference>
<dbReference type="InterPro" id="IPR036366">
    <property type="entry name" value="PGBDSf"/>
</dbReference>
<dbReference type="InterPro" id="IPR002477">
    <property type="entry name" value="Peptidoglycan-bd-like"/>
</dbReference>
<accession>A0ABW6Y457</accession>
<dbReference type="Pfam" id="PF01476">
    <property type="entry name" value="LysM"/>
    <property type="match status" value="1"/>
</dbReference>
<feature type="compositionally biased region" description="Basic and acidic residues" evidence="1">
    <location>
        <begin position="946"/>
        <end position="961"/>
    </location>
</feature>